<dbReference type="HOGENOM" id="CLU_029603_0_0_5"/>
<feature type="transmembrane region" description="Helical" evidence="7">
    <location>
        <begin position="270"/>
        <end position="293"/>
    </location>
</feature>
<dbReference type="Proteomes" id="UP000001302">
    <property type="component" value="Chromosome"/>
</dbReference>
<dbReference type="GO" id="GO:0005886">
    <property type="term" value="C:plasma membrane"/>
    <property type="evidence" value="ECO:0007669"/>
    <property type="project" value="UniProtKB-SubCell"/>
</dbReference>
<dbReference type="eggNOG" id="COG2814">
    <property type="taxonomic scope" value="Bacteria"/>
</dbReference>
<dbReference type="Gene3D" id="1.20.1250.20">
    <property type="entry name" value="MFS general substrate transporter like domains"/>
    <property type="match status" value="1"/>
</dbReference>
<name>E0TI58_PARBH</name>
<feature type="transmembrane region" description="Helical" evidence="7">
    <location>
        <begin position="407"/>
        <end position="425"/>
    </location>
</feature>
<gene>
    <name evidence="9" type="ordered locus">PB2503_06657</name>
</gene>
<dbReference type="OrthoDB" id="6187882at2"/>
<evidence type="ECO:0000259" key="8">
    <source>
        <dbReference type="PROSITE" id="PS50850"/>
    </source>
</evidence>
<evidence type="ECO:0000256" key="5">
    <source>
        <dbReference type="ARBA" id="ARBA00022989"/>
    </source>
</evidence>
<feature type="transmembrane region" description="Helical" evidence="7">
    <location>
        <begin position="382"/>
        <end position="401"/>
    </location>
</feature>
<reference evidence="9 10" key="2">
    <citation type="journal article" date="2011" name="J. Bacteriol.">
        <title>Complete genome sequence of strain HTCC2503T of Parvularcula bermudensis, the type species of the order "Parvularculales" in the class Alphaproteobacteria.</title>
        <authorList>
            <person name="Oh H.M."/>
            <person name="Kang I."/>
            <person name="Vergin K.L."/>
            <person name="Kang D."/>
            <person name="Rhee K.H."/>
            <person name="Giovannoni S.J."/>
            <person name="Cho J.C."/>
        </authorList>
    </citation>
    <scope>NUCLEOTIDE SEQUENCE [LARGE SCALE GENOMIC DNA]</scope>
    <source>
        <strain evidence="10">ATCC BAA-594 / HTCC2503 / KCTC 12087</strain>
    </source>
</reference>
<feature type="domain" description="Major facilitator superfamily (MFS) profile" evidence="8">
    <location>
        <begin position="17"/>
        <end position="429"/>
    </location>
</feature>
<feature type="transmembrane region" description="Helical" evidence="7">
    <location>
        <begin position="157"/>
        <end position="178"/>
    </location>
</feature>
<feature type="transmembrane region" description="Helical" evidence="7">
    <location>
        <begin position="235"/>
        <end position="258"/>
    </location>
</feature>
<keyword evidence="4 7" id="KW-0812">Transmembrane</keyword>
<dbReference type="InterPro" id="IPR020846">
    <property type="entry name" value="MFS_dom"/>
</dbReference>
<reference evidence="10" key="1">
    <citation type="submission" date="2010-08" db="EMBL/GenBank/DDBJ databases">
        <title>Genome sequence of Parvularcula bermudensis HTCC2503.</title>
        <authorList>
            <person name="Kang D.-M."/>
            <person name="Oh H.-M."/>
            <person name="Cho J.-C."/>
        </authorList>
    </citation>
    <scope>NUCLEOTIDE SEQUENCE [LARGE SCALE GENOMIC DNA]</scope>
    <source>
        <strain evidence="10">ATCC BAA-594 / HTCC2503 / KCTC 12087</strain>
    </source>
</reference>
<dbReference type="RefSeq" id="WP_013300371.1">
    <property type="nucleotide sequence ID" value="NC_014414.1"/>
</dbReference>
<organism evidence="9 10">
    <name type="scientific">Parvularcula bermudensis (strain ATCC BAA-594 / HTCC2503 / KCTC 12087)</name>
    <dbReference type="NCBI Taxonomy" id="314260"/>
    <lineage>
        <taxon>Bacteria</taxon>
        <taxon>Pseudomonadati</taxon>
        <taxon>Pseudomonadota</taxon>
        <taxon>Alphaproteobacteria</taxon>
        <taxon>Parvularculales</taxon>
        <taxon>Parvularculaceae</taxon>
        <taxon>Parvularcula</taxon>
    </lineage>
</organism>
<evidence type="ECO:0000256" key="1">
    <source>
        <dbReference type="ARBA" id="ARBA00004651"/>
    </source>
</evidence>
<evidence type="ECO:0000313" key="10">
    <source>
        <dbReference type="Proteomes" id="UP000001302"/>
    </source>
</evidence>
<evidence type="ECO:0000256" key="7">
    <source>
        <dbReference type="SAM" id="Phobius"/>
    </source>
</evidence>
<dbReference type="KEGG" id="pbr:PB2503_06657"/>
<keyword evidence="3" id="KW-1003">Cell membrane</keyword>
<dbReference type="InterPro" id="IPR036259">
    <property type="entry name" value="MFS_trans_sf"/>
</dbReference>
<evidence type="ECO:0000256" key="6">
    <source>
        <dbReference type="ARBA" id="ARBA00023136"/>
    </source>
</evidence>
<dbReference type="STRING" id="314260.PB2503_06657"/>
<dbReference type="SUPFAM" id="SSF103473">
    <property type="entry name" value="MFS general substrate transporter"/>
    <property type="match status" value="1"/>
</dbReference>
<evidence type="ECO:0000256" key="4">
    <source>
        <dbReference type="ARBA" id="ARBA00022692"/>
    </source>
</evidence>
<feature type="transmembrane region" description="Helical" evidence="7">
    <location>
        <begin position="184"/>
        <end position="204"/>
    </location>
</feature>
<evidence type="ECO:0000313" key="9">
    <source>
        <dbReference type="EMBL" id="ADM09397.1"/>
    </source>
</evidence>
<dbReference type="InterPro" id="IPR011701">
    <property type="entry name" value="MFS"/>
</dbReference>
<feature type="transmembrane region" description="Helical" evidence="7">
    <location>
        <begin position="300"/>
        <end position="320"/>
    </location>
</feature>
<dbReference type="GO" id="GO:0022857">
    <property type="term" value="F:transmembrane transporter activity"/>
    <property type="evidence" value="ECO:0007669"/>
    <property type="project" value="InterPro"/>
</dbReference>
<dbReference type="PANTHER" id="PTHR43266:SF2">
    <property type="entry name" value="MAJOR FACILITATOR SUPERFAMILY (MFS) PROFILE DOMAIN-CONTAINING PROTEIN"/>
    <property type="match status" value="1"/>
</dbReference>
<proteinExistence type="predicted"/>
<accession>E0TI58</accession>
<dbReference type="PANTHER" id="PTHR43266">
    <property type="entry name" value="MACROLIDE-EFFLUX PROTEIN"/>
    <property type="match status" value="1"/>
</dbReference>
<dbReference type="AlphaFoldDB" id="E0TI58"/>
<dbReference type="CDD" id="cd06173">
    <property type="entry name" value="MFS_MefA_like"/>
    <property type="match status" value="1"/>
</dbReference>
<dbReference type="Pfam" id="PF07690">
    <property type="entry name" value="MFS_1"/>
    <property type="match status" value="1"/>
</dbReference>
<evidence type="ECO:0000256" key="2">
    <source>
        <dbReference type="ARBA" id="ARBA00022448"/>
    </source>
</evidence>
<dbReference type="EMBL" id="CP002156">
    <property type="protein sequence ID" value="ADM09397.1"/>
    <property type="molecule type" value="Genomic_DNA"/>
</dbReference>
<protein>
    <recommendedName>
        <fullName evidence="8">Major facilitator superfamily (MFS) profile domain-containing protein</fullName>
    </recommendedName>
</protein>
<keyword evidence="10" id="KW-1185">Reference proteome</keyword>
<keyword evidence="5 7" id="KW-1133">Transmembrane helix</keyword>
<comment type="subcellular location">
    <subcellularLocation>
        <location evidence="1">Cell membrane</location>
        <topology evidence="1">Multi-pass membrane protein</topology>
    </subcellularLocation>
</comment>
<keyword evidence="2" id="KW-0813">Transport</keyword>
<sequence>MTTTASTASFSRRFWPLFGAQTFGAFADNTLRQATIIAVYSAALAGADAEAFLLPGGLGIYAGGVVSVMFTLPVFLFSPLSGQLADIVPRHQLVRLLKGIELILMAMAALAFALGNGLFLISCLFLMGSQSAFFSPVRNALMPDYYPGRALHRANGYYNAALFVAIIAGIGIGGYFVGQDGGRTIVSCILVAAALSGLLLALFCPKVPAPANRKIDFNIPIVAIRLFAEVRRLDGVLFPMIGVGWYWLVGAMTLAFLPNFVNDTLGGDEAAITTTLVVSLIGAGFGSIAAGVISGRMTRPFLLSAAGLLITIICSLMIWIVTADFDMPPEGLLSPSNSVLLLALIFFSVGNAFFMIPLLAAVQSRAPDGRRAKIMGAANMTYGAFSTLGGVMVIPILAAGIDARDLFLVLIIAQAIVLGIMVFLGRRLPAGERPPFSGEVITPHFEDGA</sequence>
<evidence type="ECO:0000256" key="3">
    <source>
        <dbReference type="ARBA" id="ARBA00022475"/>
    </source>
</evidence>
<feature type="transmembrane region" description="Helical" evidence="7">
    <location>
        <begin position="58"/>
        <end position="81"/>
    </location>
</feature>
<keyword evidence="6 7" id="KW-0472">Membrane</keyword>
<feature type="transmembrane region" description="Helical" evidence="7">
    <location>
        <begin position="340"/>
        <end position="362"/>
    </location>
</feature>
<dbReference type="PROSITE" id="PS50850">
    <property type="entry name" value="MFS"/>
    <property type="match status" value="1"/>
</dbReference>